<keyword evidence="6" id="KW-1015">Disulfide bond</keyword>
<evidence type="ECO:0000256" key="6">
    <source>
        <dbReference type="ARBA" id="ARBA00023157"/>
    </source>
</evidence>
<organism evidence="10 11">
    <name type="scientific">Senna tora</name>
    <dbReference type="NCBI Taxonomy" id="362788"/>
    <lineage>
        <taxon>Eukaryota</taxon>
        <taxon>Viridiplantae</taxon>
        <taxon>Streptophyta</taxon>
        <taxon>Embryophyta</taxon>
        <taxon>Tracheophyta</taxon>
        <taxon>Spermatophyta</taxon>
        <taxon>Magnoliopsida</taxon>
        <taxon>eudicotyledons</taxon>
        <taxon>Gunneridae</taxon>
        <taxon>Pentapetalae</taxon>
        <taxon>rosids</taxon>
        <taxon>fabids</taxon>
        <taxon>Fabales</taxon>
        <taxon>Fabaceae</taxon>
        <taxon>Caesalpinioideae</taxon>
        <taxon>Cassia clade</taxon>
        <taxon>Senna</taxon>
    </lineage>
</organism>
<evidence type="ECO:0000256" key="2">
    <source>
        <dbReference type="ARBA" id="ARBA00022581"/>
    </source>
</evidence>
<dbReference type="EMBL" id="JAAIUW010000005">
    <property type="protein sequence ID" value="KAF7831116.1"/>
    <property type="molecule type" value="Genomic_DNA"/>
</dbReference>
<evidence type="ECO:0000256" key="7">
    <source>
        <dbReference type="ARBA" id="ARBA00024184"/>
    </source>
</evidence>
<dbReference type="OrthoDB" id="1429112at2759"/>
<accession>A0A834U2G3</accession>
<dbReference type="GO" id="GO:0005886">
    <property type="term" value="C:plasma membrane"/>
    <property type="evidence" value="ECO:0007669"/>
    <property type="project" value="UniProtKB-SubCell"/>
</dbReference>
<dbReference type="PANTHER" id="PTHR32080">
    <property type="entry name" value="ANTIFUNGAL PROTEIN GINKBILOBIN-2-LIKE"/>
    <property type="match status" value="1"/>
</dbReference>
<evidence type="ECO:0000259" key="9">
    <source>
        <dbReference type="PROSITE" id="PS51473"/>
    </source>
</evidence>
<evidence type="ECO:0000256" key="3">
    <source>
        <dbReference type="ARBA" id="ARBA00022729"/>
    </source>
</evidence>
<protein>
    <submittedName>
        <fullName evidence="10">Cysteine-rich repeat secretory protein 60 isoform X2</fullName>
    </submittedName>
</protein>
<evidence type="ECO:0000313" key="10">
    <source>
        <dbReference type="EMBL" id="KAF7831116.1"/>
    </source>
</evidence>
<dbReference type="CDD" id="cd23509">
    <property type="entry name" value="Gnk2-like"/>
    <property type="match status" value="2"/>
</dbReference>
<feature type="domain" description="Gnk2-homologous" evidence="9">
    <location>
        <begin position="1"/>
        <end position="41"/>
    </location>
</feature>
<dbReference type="GO" id="GO:0009506">
    <property type="term" value="C:plasmodesma"/>
    <property type="evidence" value="ECO:0007669"/>
    <property type="project" value="UniProtKB-SubCell"/>
</dbReference>
<dbReference type="PANTHER" id="PTHR32080:SF3">
    <property type="entry name" value="PLASMODESMATA-LOCATED PROTEIN 7"/>
    <property type="match status" value="1"/>
</dbReference>
<evidence type="ECO:0000313" key="11">
    <source>
        <dbReference type="Proteomes" id="UP000634136"/>
    </source>
</evidence>
<dbReference type="InterPro" id="IPR002902">
    <property type="entry name" value="GNK2"/>
</dbReference>
<comment type="subcellular location">
    <subcellularLocation>
        <location evidence="7">Cell junction</location>
        <location evidence="7">Plasmodesma</location>
    </subcellularLocation>
    <subcellularLocation>
        <location evidence="1">Cell membrane</location>
        <topology evidence="1">Single-pass type I membrane protein</topology>
    </subcellularLocation>
</comment>
<keyword evidence="3" id="KW-0732">Signal</keyword>
<dbReference type="Pfam" id="PF01657">
    <property type="entry name" value="Stress-antifung"/>
    <property type="match status" value="1"/>
</dbReference>
<evidence type="ECO:0000256" key="5">
    <source>
        <dbReference type="ARBA" id="ARBA00022949"/>
    </source>
</evidence>
<keyword evidence="2" id="KW-0945">Host-virus interaction</keyword>
<name>A0A834U2G3_9FABA</name>
<proteinExistence type="inferred from homology"/>
<feature type="domain" description="Gnk2-homologous" evidence="9">
    <location>
        <begin position="58"/>
        <end position="159"/>
    </location>
</feature>
<reference evidence="10" key="1">
    <citation type="submission" date="2020-09" db="EMBL/GenBank/DDBJ databases">
        <title>Genome-Enabled Discovery of Anthraquinone Biosynthesis in Senna tora.</title>
        <authorList>
            <person name="Kang S.-H."/>
            <person name="Pandey R.P."/>
            <person name="Lee C.-M."/>
            <person name="Sim J.-S."/>
            <person name="Jeong J.-T."/>
            <person name="Choi B.-S."/>
            <person name="Jung M."/>
            <person name="Ginzburg D."/>
            <person name="Zhao K."/>
            <person name="Won S.Y."/>
            <person name="Oh T.-J."/>
            <person name="Yu Y."/>
            <person name="Kim N.-H."/>
            <person name="Lee O.R."/>
            <person name="Lee T.-H."/>
            <person name="Bashyal P."/>
            <person name="Kim T.-S."/>
            <person name="Lee W.-H."/>
            <person name="Kawkins C."/>
            <person name="Kim C.-K."/>
            <person name="Kim J.S."/>
            <person name="Ahn B.O."/>
            <person name="Rhee S.Y."/>
            <person name="Sohng J.K."/>
        </authorList>
    </citation>
    <scope>NUCLEOTIDE SEQUENCE</scope>
    <source>
        <tissue evidence="10">Leaf</tissue>
    </source>
</reference>
<evidence type="ECO:0000256" key="8">
    <source>
        <dbReference type="ARBA" id="ARBA00038393"/>
    </source>
</evidence>
<evidence type="ECO:0000256" key="1">
    <source>
        <dbReference type="ARBA" id="ARBA00004251"/>
    </source>
</evidence>
<comment type="similarity">
    <text evidence="8">Belongs to the cysteine-rich repeat secretory protein family. Plasmodesmata-located proteins (PDLD) subfamily.</text>
</comment>
<sequence>MPDCSSCVSRSLARLPALCPGSCGAAIQLDACFIKYDNASFLGVQDKTLIFKKCGPSPSYGDGNTNNGHVDVEEGIMGMGSSNYKDDVLDGLAGSGGAFRVGGSGDVQGVAQCTGDLGFQECHDCIAEAIRRLRSDCGDAAYGDVFLGKCYARYSVGGAHGYSKAHGMFSGIKPDLIYLTFDY</sequence>
<keyword evidence="11" id="KW-1185">Reference proteome</keyword>
<keyword evidence="4" id="KW-0677">Repeat</keyword>
<comment type="caution">
    <text evidence="10">The sequence shown here is derived from an EMBL/GenBank/DDBJ whole genome shotgun (WGS) entry which is preliminary data.</text>
</comment>
<dbReference type="Gene3D" id="3.30.430.20">
    <property type="entry name" value="Gnk2 domain, C-X8-C-X2-C motif"/>
    <property type="match status" value="2"/>
</dbReference>
<keyword evidence="5" id="KW-0965">Cell junction</keyword>
<dbReference type="InterPro" id="IPR038408">
    <property type="entry name" value="GNK2_sf"/>
</dbReference>
<gene>
    <name evidence="10" type="ORF">G2W53_013449</name>
</gene>
<dbReference type="InterPro" id="IPR051378">
    <property type="entry name" value="Cell2Cell_Antifungal"/>
</dbReference>
<dbReference type="Proteomes" id="UP000634136">
    <property type="component" value="Unassembled WGS sequence"/>
</dbReference>
<dbReference type="AlphaFoldDB" id="A0A834U2G3"/>
<dbReference type="PROSITE" id="PS51473">
    <property type="entry name" value="GNK2"/>
    <property type="match status" value="2"/>
</dbReference>
<evidence type="ECO:0000256" key="4">
    <source>
        <dbReference type="ARBA" id="ARBA00022737"/>
    </source>
</evidence>